<dbReference type="AlphaFoldDB" id="A0A8B9GXV2"/>
<name>A0A8B9GXV2_ASTMX</name>
<organism evidence="2 3">
    <name type="scientific">Astyanax mexicanus</name>
    <name type="common">Blind cave fish</name>
    <name type="synonym">Astyanax fasciatus mexicanus</name>
    <dbReference type="NCBI Taxonomy" id="7994"/>
    <lineage>
        <taxon>Eukaryota</taxon>
        <taxon>Metazoa</taxon>
        <taxon>Chordata</taxon>
        <taxon>Craniata</taxon>
        <taxon>Vertebrata</taxon>
        <taxon>Euteleostomi</taxon>
        <taxon>Actinopterygii</taxon>
        <taxon>Neopterygii</taxon>
        <taxon>Teleostei</taxon>
        <taxon>Ostariophysi</taxon>
        <taxon>Characiformes</taxon>
        <taxon>Characoidei</taxon>
        <taxon>Acestrorhamphidae</taxon>
        <taxon>Acestrorhamphinae</taxon>
        <taxon>Astyanax</taxon>
    </lineage>
</organism>
<keyword evidence="1" id="KW-1133">Transmembrane helix</keyword>
<accession>A0A8B9GXV2</accession>
<sequence length="134" mass="14674">YRSKVWTPQSPSTVCNGATGQKFGYPGQLSLSLLLKPCPVTLPVSSWRSTSAGSRIASAPLYCGGFSHFKATCGPGLQKYTVPIWPKVIFAHLSPRFGSGFFFVKKRMFVCVHILIIMVLTILLRNPLISVALK</sequence>
<dbReference type="Proteomes" id="UP000694621">
    <property type="component" value="Unplaced"/>
</dbReference>
<dbReference type="Ensembl" id="ENSAMXT00005001982.1">
    <property type="protein sequence ID" value="ENSAMXP00005001789.1"/>
    <property type="gene ID" value="ENSAMXG00005001006.1"/>
</dbReference>
<protein>
    <submittedName>
        <fullName evidence="2">Uncharacterized protein</fullName>
    </submittedName>
</protein>
<proteinExistence type="predicted"/>
<feature type="transmembrane region" description="Helical" evidence="1">
    <location>
        <begin position="108"/>
        <end position="128"/>
    </location>
</feature>
<reference evidence="2" key="1">
    <citation type="submission" date="2025-08" db="UniProtKB">
        <authorList>
            <consortium name="Ensembl"/>
        </authorList>
    </citation>
    <scope>IDENTIFICATION</scope>
</reference>
<keyword evidence="1" id="KW-0472">Membrane</keyword>
<keyword evidence="1" id="KW-0812">Transmembrane</keyword>
<evidence type="ECO:0000313" key="2">
    <source>
        <dbReference type="Ensembl" id="ENSAMXP00005001789.1"/>
    </source>
</evidence>
<evidence type="ECO:0000256" key="1">
    <source>
        <dbReference type="SAM" id="Phobius"/>
    </source>
</evidence>
<evidence type="ECO:0000313" key="3">
    <source>
        <dbReference type="Proteomes" id="UP000694621"/>
    </source>
</evidence>